<comment type="caution">
    <text evidence="1">The sequence shown here is derived from an EMBL/GenBank/DDBJ whole genome shotgun (WGS) entry which is preliminary data.</text>
</comment>
<dbReference type="AlphaFoldDB" id="A0A250X700"/>
<feature type="non-terminal residue" evidence="1">
    <location>
        <position position="102"/>
    </location>
</feature>
<evidence type="ECO:0000313" key="2">
    <source>
        <dbReference type="Proteomes" id="UP000232323"/>
    </source>
</evidence>
<name>A0A250X700_9CHLO</name>
<protein>
    <submittedName>
        <fullName evidence="1">Uncharacterized protein</fullName>
    </submittedName>
</protein>
<accession>A0A250X700</accession>
<keyword evidence="2" id="KW-1185">Reference proteome</keyword>
<evidence type="ECO:0000313" key="1">
    <source>
        <dbReference type="EMBL" id="GAX78864.1"/>
    </source>
</evidence>
<sequence length="102" mass="10761">MCASHTSTLEAGASMSVMGKGGAKITKPQQLMAPKLYAELLPQYEKGKRVDFRGMAGAFNSAFTTQVMPGTPGTPLSCQAHTWYSIVMPGTPGTPLSCQAHL</sequence>
<proteinExistence type="predicted"/>
<gene>
    <name evidence="1" type="ORF">CEUSTIGMA_g6302.t1</name>
</gene>
<dbReference type="EMBL" id="BEGY01000036">
    <property type="protein sequence ID" value="GAX78864.1"/>
    <property type="molecule type" value="Genomic_DNA"/>
</dbReference>
<organism evidence="1 2">
    <name type="scientific">Chlamydomonas eustigma</name>
    <dbReference type="NCBI Taxonomy" id="1157962"/>
    <lineage>
        <taxon>Eukaryota</taxon>
        <taxon>Viridiplantae</taxon>
        <taxon>Chlorophyta</taxon>
        <taxon>core chlorophytes</taxon>
        <taxon>Chlorophyceae</taxon>
        <taxon>CS clade</taxon>
        <taxon>Chlamydomonadales</taxon>
        <taxon>Chlamydomonadaceae</taxon>
        <taxon>Chlamydomonas</taxon>
    </lineage>
</organism>
<dbReference type="Proteomes" id="UP000232323">
    <property type="component" value="Unassembled WGS sequence"/>
</dbReference>
<reference evidence="1 2" key="1">
    <citation type="submission" date="2017-08" db="EMBL/GenBank/DDBJ databases">
        <title>Acidophilic green algal genome provides insights into adaptation to an acidic environment.</title>
        <authorList>
            <person name="Hirooka S."/>
            <person name="Hirose Y."/>
            <person name="Kanesaki Y."/>
            <person name="Higuchi S."/>
            <person name="Fujiwara T."/>
            <person name="Onuma R."/>
            <person name="Era A."/>
            <person name="Ohbayashi R."/>
            <person name="Uzuka A."/>
            <person name="Nozaki H."/>
            <person name="Yoshikawa H."/>
            <person name="Miyagishima S.Y."/>
        </authorList>
    </citation>
    <scope>NUCLEOTIDE SEQUENCE [LARGE SCALE GENOMIC DNA]</scope>
    <source>
        <strain evidence="1 2">NIES-2499</strain>
    </source>
</reference>